<protein>
    <submittedName>
        <fullName evidence="1">Uncharacterized protein</fullName>
    </submittedName>
</protein>
<organism evidence="1 2">
    <name type="scientific">Metabacillus halosaccharovorans</name>
    <dbReference type="NCBI Taxonomy" id="930124"/>
    <lineage>
        <taxon>Bacteria</taxon>
        <taxon>Bacillati</taxon>
        <taxon>Bacillota</taxon>
        <taxon>Bacilli</taxon>
        <taxon>Bacillales</taxon>
        <taxon>Bacillaceae</taxon>
        <taxon>Metabacillus</taxon>
    </lineage>
</organism>
<dbReference type="RefSeq" id="WP_264141607.1">
    <property type="nucleotide sequence ID" value="NZ_JAOYEY010000023.1"/>
</dbReference>
<evidence type="ECO:0000313" key="1">
    <source>
        <dbReference type="EMBL" id="MCV9884687.1"/>
    </source>
</evidence>
<evidence type="ECO:0000313" key="2">
    <source>
        <dbReference type="Proteomes" id="UP001526147"/>
    </source>
</evidence>
<sequence>MYRPTVRYSDTYRDYINSIFRATTLDRNQILRLALHAAAHSTDFQQAISKYKRDDVPLPLPTWNLDSTGFWMENTQQTKERGVRHANLSRDRQTETIVGTTTRTPRPQTTSDRCEQPIKRREGEVPTRTIRVTNQGGIKHVL</sequence>
<accession>A0ABT3DCK0</accession>
<reference evidence="1 2" key="1">
    <citation type="submission" date="2022-10" db="EMBL/GenBank/DDBJ databases">
        <title>Draft genome assembly of moderately radiation resistant bacterium Metabacillus halosaccharovorans.</title>
        <authorList>
            <person name="Pal S."/>
            <person name="Gopinathan A."/>
        </authorList>
    </citation>
    <scope>NUCLEOTIDE SEQUENCE [LARGE SCALE GENOMIC DNA]</scope>
    <source>
        <strain evidence="1 2">VITHBRA001</strain>
    </source>
</reference>
<dbReference type="EMBL" id="JAOYEY010000023">
    <property type="protein sequence ID" value="MCV9884687.1"/>
    <property type="molecule type" value="Genomic_DNA"/>
</dbReference>
<gene>
    <name evidence="1" type="ORF">OIH86_03400</name>
</gene>
<comment type="caution">
    <text evidence="1">The sequence shown here is derived from an EMBL/GenBank/DDBJ whole genome shotgun (WGS) entry which is preliminary data.</text>
</comment>
<name>A0ABT3DCK0_9BACI</name>
<dbReference type="Proteomes" id="UP001526147">
    <property type="component" value="Unassembled WGS sequence"/>
</dbReference>
<keyword evidence="2" id="KW-1185">Reference proteome</keyword>
<proteinExistence type="predicted"/>